<dbReference type="AlphaFoldDB" id="A0A8X6KE23"/>
<reference evidence="3" key="1">
    <citation type="submission" date="2020-08" db="EMBL/GenBank/DDBJ databases">
        <title>Multicomponent nature underlies the extraordinary mechanical properties of spider dragline silk.</title>
        <authorList>
            <person name="Kono N."/>
            <person name="Nakamura H."/>
            <person name="Mori M."/>
            <person name="Yoshida Y."/>
            <person name="Ohtoshi R."/>
            <person name="Malay A.D."/>
            <person name="Moran D.A.P."/>
            <person name="Tomita M."/>
            <person name="Numata K."/>
            <person name="Arakawa K."/>
        </authorList>
    </citation>
    <scope>NUCLEOTIDE SEQUENCE</scope>
</reference>
<accession>A0A8X6KE23</accession>
<feature type="compositionally biased region" description="Acidic residues" evidence="1">
    <location>
        <begin position="92"/>
        <end position="104"/>
    </location>
</feature>
<sequence>MFSILLLALCGRIREWSANIIPCPCAAGPKKQGMLLGKSSFLSTSFFDRSNVNSKLKPLAVSRDSSQSSAGQASKIKEDKKLLSCEKQETPQYEDDDDDSEDEWCIPHTSGGYQKVRSGAD</sequence>
<dbReference type="OrthoDB" id="6423870at2759"/>
<evidence type="ECO:0000313" key="3">
    <source>
        <dbReference type="EMBL" id="GFS42628.1"/>
    </source>
</evidence>
<comment type="caution">
    <text evidence="3">The sequence shown here is derived from an EMBL/GenBank/DDBJ whole genome shotgun (WGS) entry which is preliminary data.</text>
</comment>
<evidence type="ECO:0000313" key="4">
    <source>
        <dbReference type="Proteomes" id="UP000886998"/>
    </source>
</evidence>
<feature type="compositionally biased region" description="Basic and acidic residues" evidence="1">
    <location>
        <begin position="75"/>
        <end position="89"/>
    </location>
</feature>
<name>A0A8X6KE23_9ARAC</name>
<feature type="signal peptide" evidence="2">
    <location>
        <begin position="1"/>
        <end position="18"/>
    </location>
</feature>
<dbReference type="Proteomes" id="UP000886998">
    <property type="component" value="Unassembled WGS sequence"/>
</dbReference>
<keyword evidence="4" id="KW-1185">Reference proteome</keyword>
<feature type="chain" id="PRO_5036467487" evidence="2">
    <location>
        <begin position="19"/>
        <end position="121"/>
    </location>
</feature>
<gene>
    <name evidence="3" type="primary">NCL1_50473</name>
    <name evidence="3" type="ORF">TNIN_363821</name>
</gene>
<feature type="region of interest" description="Disordered" evidence="1">
    <location>
        <begin position="58"/>
        <end position="121"/>
    </location>
</feature>
<organism evidence="3 4">
    <name type="scientific">Trichonephila inaurata madagascariensis</name>
    <dbReference type="NCBI Taxonomy" id="2747483"/>
    <lineage>
        <taxon>Eukaryota</taxon>
        <taxon>Metazoa</taxon>
        <taxon>Ecdysozoa</taxon>
        <taxon>Arthropoda</taxon>
        <taxon>Chelicerata</taxon>
        <taxon>Arachnida</taxon>
        <taxon>Araneae</taxon>
        <taxon>Araneomorphae</taxon>
        <taxon>Entelegynae</taxon>
        <taxon>Araneoidea</taxon>
        <taxon>Nephilidae</taxon>
        <taxon>Trichonephila</taxon>
        <taxon>Trichonephila inaurata</taxon>
    </lineage>
</organism>
<dbReference type="EMBL" id="BMAV01025572">
    <property type="protein sequence ID" value="GFS42628.1"/>
    <property type="molecule type" value="Genomic_DNA"/>
</dbReference>
<keyword evidence="2" id="KW-0732">Signal</keyword>
<proteinExistence type="predicted"/>
<protein>
    <submittedName>
        <fullName evidence="3">Uncharacterized protein</fullName>
    </submittedName>
</protein>
<feature type="compositionally biased region" description="Polar residues" evidence="1">
    <location>
        <begin position="63"/>
        <end position="72"/>
    </location>
</feature>
<evidence type="ECO:0000256" key="2">
    <source>
        <dbReference type="SAM" id="SignalP"/>
    </source>
</evidence>
<evidence type="ECO:0000256" key="1">
    <source>
        <dbReference type="SAM" id="MobiDB-lite"/>
    </source>
</evidence>